<proteinExistence type="predicted"/>
<dbReference type="EMBL" id="RBIR01000006">
    <property type="protein sequence ID" value="RKR18643.1"/>
    <property type="molecule type" value="Genomic_DNA"/>
</dbReference>
<evidence type="ECO:0000313" key="1">
    <source>
        <dbReference type="EMBL" id="RKR18643.1"/>
    </source>
</evidence>
<name>A0A495EQ07_9MICC</name>
<sequence length="116" mass="11984">MLAADPVMANLPAGLVKTNKKDTPAHYETPVFGSGGSFGASVVVTFTSAASLPDIYKMIGDNAVRNGWVGTAVGSINMTDRWAKTYPEGSVSVLLPTCKDPSATTSTRSCTLDGGI</sequence>
<organism evidence="1 2">
    <name type="scientific">Arthrobacter oryzae</name>
    <dbReference type="NCBI Taxonomy" id="409290"/>
    <lineage>
        <taxon>Bacteria</taxon>
        <taxon>Bacillati</taxon>
        <taxon>Actinomycetota</taxon>
        <taxon>Actinomycetes</taxon>
        <taxon>Micrococcales</taxon>
        <taxon>Micrococcaceae</taxon>
        <taxon>Arthrobacter</taxon>
    </lineage>
</organism>
<gene>
    <name evidence="1" type="ORF">C8D78_2840</name>
</gene>
<evidence type="ECO:0000313" key="2">
    <source>
        <dbReference type="Proteomes" id="UP000276055"/>
    </source>
</evidence>
<dbReference type="Proteomes" id="UP000276055">
    <property type="component" value="Unassembled WGS sequence"/>
</dbReference>
<accession>A0A495EQ07</accession>
<protein>
    <submittedName>
        <fullName evidence="1">Uncharacterized protein</fullName>
    </submittedName>
</protein>
<comment type="caution">
    <text evidence="1">The sequence shown here is derived from an EMBL/GenBank/DDBJ whole genome shotgun (WGS) entry which is preliminary data.</text>
</comment>
<reference evidence="1 2" key="1">
    <citation type="submission" date="2018-10" db="EMBL/GenBank/DDBJ databases">
        <title>Genomic Encyclopedia of Type Strains, Phase IV (KMG-IV): sequencing the most valuable type-strain genomes for metagenomic binning, comparative biology and taxonomic classification.</title>
        <authorList>
            <person name="Goeker M."/>
        </authorList>
    </citation>
    <scope>NUCLEOTIDE SEQUENCE [LARGE SCALE GENOMIC DNA]</scope>
    <source>
        <strain evidence="1 2">DSM 25586</strain>
    </source>
</reference>
<dbReference type="AlphaFoldDB" id="A0A495EQ07"/>